<dbReference type="CDD" id="cd02440">
    <property type="entry name" value="AdoMet_MTases"/>
    <property type="match status" value="1"/>
</dbReference>
<evidence type="ECO:0000256" key="5">
    <source>
        <dbReference type="ARBA" id="ARBA00022603"/>
    </source>
</evidence>
<dbReference type="SUPFAM" id="SSF53335">
    <property type="entry name" value="S-adenosyl-L-methionine-dependent methyltransferases"/>
    <property type="match status" value="1"/>
</dbReference>
<dbReference type="PROSITE" id="PS00092">
    <property type="entry name" value="N6_MTASE"/>
    <property type="match status" value="1"/>
</dbReference>
<dbReference type="EMBL" id="GU567955">
    <property type="protein sequence ID" value="ADI21456.1"/>
    <property type="molecule type" value="Genomic_DNA"/>
</dbReference>
<dbReference type="InterPro" id="IPR002052">
    <property type="entry name" value="DNA_methylase_N6_adenine_CS"/>
</dbReference>
<proteinExistence type="inferred from homology"/>
<keyword evidence="8" id="KW-0698">rRNA processing</keyword>
<sequence length="185" mass="21495">MKRNPSIKIISGFNKGLKINFKPSIDLRPTSNRLKKVLFDWIQFELKDTVCLDLFAGTGNLGLECISRGAKKVIFVEHNREYAKKLDMSIHKINSKSKAKIYETDSINWIKECEVVFDYIFLDPPFDFQKLSQVLKFIDNKRLLKTSGKIFIESPKTIHPIEMENFKVIKEKIVGEVKGQLITWK</sequence>
<organism evidence="9">
    <name type="scientific">uncultured gamma proteobacterium HF0070_10G19</name>
    <dbReference type="NCBI Taxonomy" id="723565"/>
    <lineage>
        <taxon>Bacteria</taxon>
        <taxon>Pseudomonadati</taxon>
        <taxon>Pseudomonadota</taxon>
        <taxon>Gammaproteobacteria</taxon>
        <taxon>environmental samples</taxon>
    </lineage>
</organism>
<accession>E7C1Y2</accession>
<dbReference type="PANTHER" id="PTHR43542:SF1">
    <property type="entry name" value="METHYLTRANSFERASE"/>
    <property type="match status" value="1"/>
</dbReference>
<reference evidence="9" key="1">
    <citation type="submission" date="2010-01" db="EMBL/GenBank/DDBJ databases">
        <title>Genome fragments of uncultured bacteria from the North Pacific subtropical Gyre.</title>
        <authorList>
            <person name="Pham V.D."/>
            <person name="Delong E.F."/>
        </authorList>
    </citation>
    <scope>NUCLEOTIDE SEQUENCE</scope>
</reference>
<dbReference type="InterPro" id="IPR004398">
    <property type="entry name" value="RNA_MeTrfase_RsmD"/>
</dbReference>
<dbReference type="PIRSF" id="PIRSF004553">
    <property type="entry name" value="CHP00095"/>
    <property type="match status" value="1"/>
</dbReference>
<evidence type="ECO:0000256" key="2">
    <source>
        <dbReference type="ARBA" id="ARBA00005269"/>
    </source>
</evidence>
<evidence type="ECO:0000256" key="6">
    <source>
        <dbReference type="ARBA" id="ARBA00022679"/>
    </source>
</evidence>
<comment type="similarity">
    <text evidence="2 8">Belongs to the methyltransferase superfamily. RsmD family.</text>
</comment>
<dbReference type="EC" id="2.1.1.171" evidence="3 8"/>
<evidence type="ECO:0000256" key="1">
    <source>
        <dbReference type="ARBA" id="ARBA00002649"/>
    </source>
</evidence>
<dbReference type="GO" id="GO:0003676">
    <property type="term" value="F:nucleic acid binding"/>
    <property type="evidence" value="ECO:0007669"/>
    <property type="project" value="InterPro"/>
</dbReference>
<comment type="catalytic activity">
    <reaction evidence="7 8">
        <text>guanosine(966) in 16S rRNA + S-adenosyl-L-methionine = N(2)-methylguanosine(966) in 16S rRNA + S-adenosyl-L-homocysteine + H(+)</text>
        <dbReference type="Rhea" id="RHEA:23548"/>
        <dbReference type="Rhea" id="RHEA-COMP:10211"/>
        <dbReference type="Rhea" id="RHEA-COMP:10212"/>
        <dbReference type="ChEBI" id="CHEBI:15378"/>
        <dbReference type="ChEBI" id="CHEBI:57856"/>
        <dbReference type="ChEBI" id="CHEBI:59789"/>
        <dbReference type="ChEBI" id="CHEBI:74269"/>
        <dbReference type="ChEBI" id="CHEBI:74481"/>
        <dbReference type="EC" id="2.1.1.171"/>
    </reaction>
</comment>
<name>E7C1Y2_9GAMM</name>
<evidence type="ECO:0000256" key="4">
    <source>
        <dbReference type="ARBA" id="ARBA00013682"/>
    </source>
</evidence>
<dbReference type="InterPro" id="IPR029063">
    <property type="entry name" value="SAM-dependent_MTases_sf"/>
</dbReference>
<keyword evidence="6 8" id="KW-0808">Transferase</keyword>
<protein>
    <recommendedName>
        <fullName evidence="4 8">Ribosomal RNA small subunit methyltransferase D</fullName>
        <ecNumber evidence="3 8">2.1.1.171</ecNumber>
    </recommendedName>
</protein>
<dbReference type="PANTHER" id="PTHR43542">
    <property type="entry name" value="METHYLTRANSFERASE"/>
    <property type="match status" value="1"/>
</dbReference>
<comment type="function">
    <text evidence="1 8">Specifically methylates the guanine in position 966 of 16S rRNA in the assembled 30S particle.</text>
</comment>
<dbReference type="GO" id="GO:0052913">
    <property type="term" value="F:16S rRNA (guanine(966)-N(2))-methyltransferase activity"/>
    <property type="evidence" value="ECO:0007669"/>
    <property type="project" value="UniProtKB-EC"/>
</dbReference>
<dbReference type="NCBIfam" id="TIGR00095">
    <property type="entry name" value="16S rRNA (guanine(966)-N(2))-methyltransferase RsmD"/>
    <property type="match status" value="1"/>
</dbReference>
<keyword evidence="8" id="KW-0949">S-adenosyl-L-methionine</keyword>
<dbReference type="AlphaFoldDB" id="E7C1Y2"/>
<dbReference type="Gene3D" id="3.40.50.150">
    <property type="entry name" value="Vaccinia Virus protein VP39"/>
    <property type="match status" value="1"/>
</dbReference>
<evidence type="ECO:0000256" key="7">
    <source>
        <dbReference type="ARBA" id="ARBA00048326"/>
    </source>
</evidence>
<dbReference type="Pfam" id="PF03602">
    <property type="entry name" value="Cons_hypoth95"/>
    <property type="match status" value="1"/>
</dbReference>
<evidence type="ECO:0000256" key="3">
    <source>
        <dbReference type="ARBA" id="ARBA00012141"/>
    </source>
</evidence>
<evidence type="ECO:0000256" key="8">
    <source>
        <dbReference type="PIRNR" id="PIRNR004553"/>
    </source>
</evidence>
<evidence type="ECO:0000313" key="9">
    <source>
        <dbReference type="EMBL" id="ADI21456.1"/>
    </source>
</evidence>
<keyword evidence="5 8" id="KW-0489">Methyltransferase</keyword>